<keyword evidence="2" id="KW-0548">Nucleotidyltransferase</keyword>
<dbReference type="CDD" id="cd00085">
    <property type="entry name" value="HNHc"/>
    <property type="match status" value="1"/>
</dbReference>
<dbReference type="CDD" id="cd01651">
    <property type="entry name" value="RT_G2_intron"/>
    <property type="match status" value="1"/>
</dbReference>
<keyword evidence="3" id="KW-1185">Reference proteome</keyword>
<dbReference type="GO" id="GO:0003964">
    <property type="term" value="F:RNA-directed DNA polymerase activity"/>
    <property type="evidence" value="ECO:0007669"/>
    <property type="project" value="UniProtKB-KW"/>
</dbReference>
<dbReference type="EMBL" id="JAAOIW010000011">
    <property type="protein sequence ID" value="NHN33267.1"/>
    <property type="molecule type" value="Genomic_DNA"/>
</dbReference>
<keyword evidence="2" id="KW-0695">RNA-directed DNA polymerase</keyword>
<evidence type="ECO:0000313" key="2">
    <source>
        <dbReference type="EMBL" id="NHN33267.1"/>
    </source>
</evidence>
<dbReference type="PANTHER" id="PTHR34047">
    <property type="entry name" value="NUCLEAR INTRON MATURASE 1, MITOCHONDRIAL-RELATED"/>
    <property type="match status" value="1"/>
</dbReference>
<sequence>MRVPNTVQTERDLQNVLDNLYEESKKGKSFTGILELINNEQTIVTAVHNIKSNKGSMTSGVDGKTINFYLQLPKEQLLGAVRTSLLNYNPKPVKRKFIPKRNGKKRPLGIPTILDRIIQECIRIVIEPILEARFFSHSYGFRPYRATGHAVARVVSIIHKQRFWCIEGDIKGFFDNVNHRLLIQKLERLGIIDKRVLAIIKKMLKARVLDGTESHFPSAGTPQGGVLSPLLANAYLNDFDWTISRMYDTNKAILEASSVANGRRALRGKGIEPVFLTRYADDWIIQTTTKEVSSRLSHWLTKYFKHKLKLELSDEKTLLTDCTSRPVEFLGYCISGELRRRTPSKPITKIVGKAYPSPKRVLEQKRDLIKQANKLLDQDEHLRAIHIERMNAKIVGIAEYWRQSIAKKILCKLDRALDVTLFKVFKKAYGDNYRMQKVRICNLANRPNRHKFDNDGNPVTRIDKSWAVKIEDQWIGVTKAAITPIKYCTKFNPILTPFSGAGRMAYAKSSNGRRFPISRPALYDDTTLASSLSGKRGIYNFEYMMNREYAFNQTLLKGAHSCPACRALLVKGYRNCHHKNSKLPMDKINKVLNLIWLCSECHLLVENGITEGLELTKNHRAKIEKLRTIKFGSNVGDLLI</sequence>
<protein>
    <submittedName>
        <fullName evidence="2">Group II intron reverse transcriptase/maturase</fullName>
    </submittedName>
</protein>
<dbReference type="SUPFAM" id="SSF56672">
    <property type="entry name" value="DNA/RNA polymerases"/>
    <property type="match status" value="1"/>
</dbReference>
<keyword evidence="2" id="KW-0808">Transferase</keyword>
<dbReference type="InterPro" id="IPR003615">
    <property type="entry name" value="HNH_nuc"/>
</dbReference>
<organism evidence="2 3">
    <name type="scientific">Paenibacillus agricola</name>
    <dbReference type="NCBI Taxonomy" id="2716264"/>
    <lineage>
        <taxon>Bacteria</taxon>
        <taxon>Bacillati</taxon>
        <taxon>Bacillota</taxon>
        <taxon>Bacilli</taxon>
        <taxon>Bacillales</taxon>
        <taxon>Paenibacillaceae</taxon>
        <taxon>Paenibacillus</taxon>
    </lineage>
</organism>
<proteinExistence type="predicted"/>
<dbReference type="Pfam" id="PF00078">
    <property type="entry name" value="RVT_1"/>
    <property type="match status" value="1"/>
</dbReference>
<reference evidence="2" key="1">
    <citation type="submission" date="2020-03" db="EMBL/GenBank/DDBJ databases">
        <title>Draft sequencing of Paenibacilllus sp. S3N08.</title>
        <authorList>
            <person name="Kim D.-U."/>
        </authorList>
    </citation>
    <scope>NUCLEOTIDE SEQUENCE</scope>
    <source>
        <strain evidence="2">S3N08</strain>
    </source>
</reference>
<name>A0ABX0JEF1_9BACL</name>
<feature type="domain" description="Reverse transcriptase" evidence="1">
    <location>
        <begin position="79"/>
        <end position="334"/>
    </location>
</feature>
<comment type="caution">
    <text evidence="2">The sequence shown here is derived from an EMBL/GenBank/DDBJ whole genome shotgun (WGS) entry which is preliminary data.</text>
</comment>
<gene>
    <name evidence="2" type="ORF">G9U52_25975</name>
</gene>
<accession>A0ABX0JEF1</accession>
<dbReference type="InterPro" id="IPR043502">
    <property type="entry name" value="DNA/RNA_pol_sf"/>
</dbReference>
<evidence type="ECO:0000313" key="3">
    <source>
        <dbReference type="Proteomes" id="UP001165962"/>
    </source>
</evidence>
<dbReference type="RefSeq" id="WP_166153572.1">
    <property type="nucleotide sequence ID" value="NZ_JAAOIW010000011.1"/>
</dbReference>
<dbReference type="Proteomes" id="UP001165962">
    <property type="component" value="Unassembled WGS sequence"/>
</dbReference>
<dbReference type="PANTHER" id="PTHR34047:SF2">
    <property type="entry name" value="NUCLEAR INTRON MATURASE 1, MITOCHONDRIAL"/>
    <property type="match status" value="1"/>
</dbReference>
<evidence type="ECO:0000259" key="1">
    <source>
        <dbReference type="PROSITE" id="PS50878"/>
    </source>
</evidence>
<dbReference type="InterPro" id="IPR051083">
    <property type="entry name" value="GrpII_Intron_Splice-Mob/Def"/>
</dbReference>
<dbReference type="PROSITE" id="PS50878">
    <property type="entry name" value="RT_POL"/>
    <property type="match status" value="1"/>
</dbReference>
<dbReference type="InterPro" id="IPR000477">
    <property type="entry name" value="RT_dom"/>
</dbReference>